<dbReference type="FunFam" id="3.40.30.10:FF:000007">
    <property type="entry name" value="Thioredoxin-dependent thiol peroxidase"/>
    <property type="match status" value="1"/>
</dbReference>
<dbReference type="PIRSF" id="PIRSF000239">
    <property type="entry name" value="AHPC"/>
    <property type="match status" value="1"/>
</dbReference>
<evidence type="ECO:0000256" key="4">
    <source>
        <dbReference type="ARBA" id="ARBA00022559"/>
    </source>
</evidence>
<evidence type="ECO:0000256" key="10">
    <source>
        <dbReference type="ARBA" id="ARBA00038489"/>
    </source>
</evidence>
<dbReference type="Pfam" id="PF00578">
    <property type="entry name" value="AhpC-TSA"/>
    <property type="match status" value="1"/>
</dbReference>
<dbReference type="Gene3D" id="3.40.30.10">
    <property type="entry name" value="Glutaredoxin"/>
    <property type="match status" value="1"/>
</dbReference>
<keyword evidence="8" id="KW-0676">Redox-active center</keyword>
<evidence type="ECO:0000256" key="3">
    <source>
        <dbReference type="ARBA" id="ARBA00013017"/>
    </source>
</evidence>
<dbReference type="CDD" id="cd03017">
    <property type="entry name" value="PRX_BCP"/>
    <property type="match status" value="1"/>
</dbReference>
<dbReference type="SUPFAM" id="SSF52833">
    <property type="entry name" value="Thioredoxin-like"/>
    <property type="match status" value="1"/>
</dbReference>
<organism evidence="15 16">
    <name type="scientific">Nocardioides albidus</name>
    <dbReference type="NCBI Taxonomy" id="1517589"/>
    <lineage>
        <taxon>Bacteria</taxon>
        <taxon>Bacillati</taxon>
        <taxon>Actinomycetota</taxon>
        <taxon>Actinomycetes</taxon>
        <taxon>Propionibacteriales</taxon>
        <taxon>Nocardioidaceae</taxon>
        <taxon>Nocardioides</taxon>
    </lineage>
</organism>
<dbReference type="NCBIfam" id="NF006960">
    <property type="entry name" value="PRK09437.1"/>
    <property type="match status" value="1"/>
</dbReference>
<comment type="function">
    <text evidence="1">Thiol-specific peroxidase that catalyzes the reduction of hydrogen peroxide and organic hydroperoxides to water and alcohols, respectively. Plays a role in cell protection against oxidative stress by detoxifying peroxides and as sensor of hydrogen peroxide-mediated signaling events.</text>
</comment>
<comment type="caution">
    <text evidence="15">The sequence shown here is derived from an EMBL/GenBank/DDBJ whole genome shotgun (WGS) entry which is preliminary data.</text>
</comment>
<evidence type="ECO:0000256" key="1">
    <source>
        <dbReference type="ARBA" id="ARBA00003330"/>
    </source>
</evidence>
<keyword evidence="4 15" id="KW-0575">Peroxidase</keyword>
<evidence type="ECO:0000256" key="5">
    <source>
        <dbReference type="ARBA" id="ARBA00022862"/>
    </source>
</evidence>
<evidence type="ECO:0000256" key="6">
    <source>
        <dbReference type="ARBA" id="ARBA00023002"/>
    </source>
</evidence>
<evidence type="ECO:0000256" key="12">
    <source>
        <dbReference type="ARBA" id="ARBA00049091"/>
    </source>
</evidence>
<dbReference type="InterPro" id="IPR050924">
    <property type="entry name" value="Peroxiredoxin_BCP/PrxQ"/>
</dbReference>
<dbReference type="EC" id="1.11.1.24" evidence="3"/>
<dbReference type="RefSeq" id="WP_139624023.1">
    <property type="nucleotide sequence ID" value="NZ_VDMP01000026.1"/>
</dbReference>
<evidence type="ECO:0000256" key="11">
    <source>
        <dbReference type="ARBA" id="ARBA00041373"/>
    </source>
</evidence>
<dbReference type="OrthoDB" id="9812811at2"/>
<dbReference type="InterPro" id="IPR013766">
    <property type="entry name" value="Thioredoxin_domain"/>
</dbReference>
<dbReference type="InterPro" id="IPR036249">
    <property type="entry name" value="Thioredoxin-like_sf"/>
</dbReference>
<reference evidence="15 16" key="1">
    <citation type="journal article" date="2016" name="Int. J. Syst. Evol. Microbiol.">
        <title>Nocardioides albidus sp. nov., an actinobacterium isolated from garden soil.</title>
        <authorList>
            <person name="Singh H."/>
            <person name="Du J."/>
            <person name="Trinh H."/>
            <person name="Won K."/>
            <person name="Yang J.E."/>
            <person name="Yin C."/>
            <person name="Kook M."/>
            <person name="Yi T.H."/>
        </authorList>
    </citation>
    <scope>NUCLEOTIDE SEQUENCE [LARGE SCALE GENOMIC DNA]</scope>
    <source>
        <strain evidence="15 16">CCTCC AB 2015297</strain>
    </source>
</reference>
<keyword evidence="6 15" id="KW-0560">Oxidoreductase</keyword>
<proteinExistence type="inferred from homology"/>
<accession>A0A5C4VPR2</accession>
<feature type="domain" description="Thioredoxin" evidence="14">
    <location>
        <begin position="7"/>
        <end position="162"/>
    </location>
</feature>
<dbReference type="AlphaFoldDB" id="A0A5C4VPR2"/>
<dbReference type="GO" id="GO:0045454">
    <property type="term" value="P:cell redox homeostasis"/>
    <property type="evidence" value="ECO:0007669"/>
    <property type="project" value="TreeGrafter"/>
</dbReference>
<dbReference type="PANTHER" id="PTHR42801:SF4">
    <property type="entry name" value="AHPC_TSA FAMILY PROTEIN"/>
    <property type="match status" value="1"/>
</dbReference>
<evidence type="ECO:0000256" key="7">
    <source>
        <dbReference type="ARBA" id="ARBA00023157"/>
    </source>
</evidence>
<dbReference type="InterPro" id="IPR024706">
    <property type="entry name" value="Peroxiredoxin_AhpC-typ"/>
</dbReference>
<dbReference type="Proteomes" id="UP000313231">
    <property type="component" value="Unassembled WGS sequence"/>
</dbReference>
<feature type="active site" description="Cysteine sulfenic acid (-SOH) intermediate; for peroxidase activity" evidence="13">
    <location>
        <position position="51"/>
    </location>
</feature>
<protein>
    <recommendedName>
        <fullName evidence="3">thioredoxin-dependent peroxiredoxin</fullName>
        <ecNumber evidence="3">1.11.1.24</ecNumber>
    </recommendedName>
    <alternativeName>
        <fullName evidence="11">Bacterioferritin comigratory protein</fullName>
    </alternativeName>
    <alternativeName>
        <fullName evidence="9">Thioredoxin peroxidase</fullName>
    </alternativeName>
</protein>
<dbReference type="EMBL" id="VDMP01000026">
    <property type="protein sequence ID" value="TNM37476.1"/>
    <property type="molecule type" value="Genomic_DNA"/>
</dbReference>
<evidence type="ECO:0000256" key="8">
    <source>
        <dbReference type="ARBA" id="ARBA00023284"/>
    </source>
</evidence>
<dbReference type="GO" id="GO:0008379">
    <property type="term" value="F:thioredoxin peroxidase activity"/>
    <property type="evidence" value="ECO:0007669"/>
    <property type="project" value="TreeGrafter"/>
</dbReference>
<dbReference type="InterPro" id="IPR000866">
    <property type="entry name" value="AhpC/TSA"/>
</dbReference>
<evidence type="ECO:0000256" key="2">
    <source>
        <dbReference type="ARBA" id="ARBA00011245"/>
    </source>
</evidence>
<evidence type="ECO:0000256" key="13">
    <source>
        <dbReference type="PIRSR" id="PIRSR000239-1"/>
    </source>
</evidence>
<dbReference type="PANTHER" id="PTHR42801">
    <property type="entry name" value="THIOREDOXIN-DEPENDENT PEROXIDE REDUCTASE"/>
    <property type="match status" value="1"/>
</dbReference>
<dbReference type="PROSITE" id="PS51352">
    <property type="entry name" value="THIOREDOXIN_2"/>
    <property type="match status" value="1"/>
</dbReference>
<comment type="similarity">
    <text evidence="10">Belongs to the peroxiredoxin family. BCP/PrxQ subfamily.</text>
</comment>
<keyword evidence="7" id="KW-1015">Disulfide bond</keyword>
<evidence type="ECO:0000313" key="16">
    <source>
        <dbReference type="Proteomes" id="UP000313231"/>
    </source>
</evidence>
<gene>
    <name evidence="15" type="ORF">FHP29_16790</name>
</gene>
<dbReference type="GO" id="GO:0034599">
    <property type="term" value="P:cellular response to oxidative stress"/>
    <property type="evidence" value="ECO:0007669"/>
    <property type="project" value="TreeGrafter"/>
</dbReference>
<keyword evidence="16" id="KW-1185">Reference proteome</keyword>
<keyword evidence="5" id="KW-0049">Antioxidant</keyword>
<name>A0A5C4VPR2_9ACTN</name>
<evidence type="ECO:0000313" key="15">
    <source>
        <dbReference type="EMBL" id="TNM37476.1"/>
    </source>
</evidence>
<comment type="subunit">
    <text evidence="2">Monomer.</text>
</comment>
<evidence type="ECO:0000256" key="9">
    <source>
        <dbReference type="ARBA" id="ARBA00032824"/>
    </source>
</evidence>
<evidence type="ECO:0000259" key="14">
    <source>
        <dbReference type="PROSITE" id="PS51352"/>
    </source>
</evidence>
<sequence length="164" mass="17687">MSDQARLSPGDRAPDFSLASDQGDEVNLYDLLQEGRKVIVYFYPAAMTPGCTKQACDFTDSLDALQGAGYTVVGISKDTTTKLAKFRERDGLTITLLADPELAVHRAYGAYGEKKLYGKVVEGVIRSTFVVDPDGTVELAQYNVKATGHVAKLRKDLGLPVAPA</sequence>
<dbReference type="GO" id="GO:0005737">
    <property type="term" value="C:cytoplasm"/>
    <property type="evidence" value="ECO:0007669"/>
    <property type="project" value="TreeGrafter"/>
</dbReference>
<comment type="catalytic activity">
    <reaction evidence="12">
        <text>a hydroperoxide + [thioredoxin]-dithiol = an alcohol + [thioredoxin]-disulfide + H2O</text>
        <dbReference type="Rhea" id="RHEA:62620"/>
        <dbReference type="Rhea" id="RHEA-COMP:10698"/>
        <dbReference type="Rhea" id="RHEA-COMP:10700"/>
        <dbReference type="ChEBI" id="CHEBI:15377"/>
        <dbReference type="ChEBI" id="CHEBI:29950"/>
        <dbReference type="ChEBI" id="CHEBI:30879"/>
        <dbReference type="ChEBI" id="CHEBI:35924"/>
        <dbReference type="ChEBI" id="CHEBI:50058"/>
        <dbReference type="EC" id="1.11.1.24"/>
    </reaction>
</comment>